<dbReference type="EMBL" id="RPOK01000002">
    <property type="protein sequence ID" value="RPJ67012.1"/>
    <property type="molecule type" value="Genomic_DNA"/>
</dbReference>
<dbReference type="AlphaFoldDB" id="A0A3N5Y0L7"/>
<feature type="chain" id="PRO_5017976791" evidence="1">
    <location>
        <begin position="23"/>
        <end position="278"/>
    </location>
</feature>
<dbReference type="SUPFAM" id="SSF53807">
    <property type="entry name" value="Helical backbone' metal receptor"/>
    <property type="match status" value="1"/>
</dbReference>
<dbReference type="RefSeq" id="WP_124026917.1">
    <property type="nucleotide sequence ID" value="NZ_JBHRSN010000015.1"/>
</dbReference>
<dbReference type="InterPro" id="IPR002491">
    <property type="entry name" value="ABC_transptr_periplasmic_BD"/>
</dbReference>
<evidence type="ECO:0000259" key="2">
    <source>
        <dbReference type="PROSITE" id="PS50983"/>
    </source>
</evidence>
<comment type="caution">
    <text evidence="3">The sequence shown here is derived from an EMBL/GenBank/DDBJ whole genome shotgun (WGS) entry which is preliminary data.</text>
</comment>
<evidence type="ECO:0000313" key="4">
    <source>
        <dbReference type="Proteomes" id="UP000275281"/>
    </source>
</evidence>
<sequence length="278" mass="29829">MKMFQLLFFTAALCVFSCGVSAERRIVSAGGSVTETLYALGVGDDIVAVDTSSSYPLPVHSLPKVGYYRQLSPEGVLSMRPTMLVGHNNAGPQATLDALRRAGLELTLVQAPQNIQGVLTAIRVLAERFGKEDEGKTLTVSIREQLKQVAKEGVDRLKVGLILTSGQRGLTAAGKNTMPDDIIGHAGGLNAFSTHDGYKAISPESLLLAQPNILLVPSHVAREGVEVLCDSELLTLWVKQNGCNLHVVDSIMFMGMSPRVGESVQALHHTLSTFSQEH</sequence>
<dbReference type="Pfam" id="PF01497">
    <property type="entry name" value="Peripla_BP_2"/>
    <property type="match status" value="1"/>
</dbReference>
<feature type="signal peptide" evidence="1">
    <location>
        <begin position="1"/>
        <end position="22"/>
    </location>
</feature>
<evidence type="ECO:0000313" key="3">
    <source>
        <dbReference type="EMBL" id="RPJ67012.1"/>
    </source>
</evidence>
<dbReference type="Proteomes" id="UP000275281">
    <property type="component" value="Unassembled WGS sequence"/>
</dbReference>
<evidence type="ECO:0000256" key="1">
    <source>
        <dbReference type="SAM" id="SignalP"/>
    </source>
</evidence>
<feature type="domain" description="Fe/B12 periplasmic-binding" evidence="2">
    <location>
        <begin position="25"/>
        <end position="278"/>
    </location>
</feature>
<gene>
    <name evidence="3" type="ORF">DRW07_05565</name>
</gene>
<protein>
    <submittedName>
        <fullName evidence="3">Hemin ABC transporter substrate-binding protein</fullName>
    </submittedName>
</protein>
<reference evidence="3 4" key="1">
    <citation type="submission" date="2018-11" db="EMBL/GenBank/DDBJ databases">
        <authorList>
            <person name="Ye M.-Q."/>
            <person name="Du Z.-J."/>
        </authorList>
    </citation>
    <scope>NUCLEOTIDE SEQUENCE [LARGE SCALE GENOMIC DNA]</scope>
    <source>
        <strain evidence="3 4">U0105</strain>
    </source>
</reference>
<dbReference type="PANTHER" id="PTHR30535">
    <property type="entry name" value="VITAMIN B12-BINDING PROTEIN"/>
    <property type="match status" value="1"/>
</dbReference>
<accession>A0A3N5Y0L7</accession>
<keyword evidence="4" id="KW-1185">Reference proteome</keyword>
<proteinExistence type="predicted"/>
<dbReference type="OrthoDB" id="9797736at2"/>
<dbReference type="Gene3D" id="3.40.50.1980">
    <property type="entry name" value="Nitrogenase molybdenum iron protein domain"/>
    <property type="match status" value="2"/>
</dbReference>
<name>A0A3N5Y0L7_9ALTE</name>
<organism evidence="3 4">
    <name type="scientific">Alteromonas sediminis</name>
    <dbReference type="NCBI Taxonomy" id="2259342"/>
    <lineage>
        <taxon>Bacteria</taxon>
        <taxon>Pseudomonadati</taxon>
        <taxon>Pseudomonadota</taxon>
        <taxon>Gammaproteobacteria</taxon>
        <taxon>Alteromonadales</taxon>
        <taxon>Alteromonadaceae</taxon>
        <taxon>Alteromonas/Salinimonas group</taxon>
        <taxon>Alteromonas</taxon>
    </lineage>
</organism>
<dbReference type="PANTHER" id="PTHR30535:SF4">
    <property type="entry name" value="HEMIN-BINDING PERIPLASMIC PROTEIN HMUT"/>
    <property type="match status" value="1"/>
</dbReference>
<dbReference type="PROSITE" id="PS50983">
    <property type="entry name" value="FE_B12_PBP"/>
    <property type="match status" value="1"/>
</dbReference>
<keyword evidence="1" id="KW-0732">Signal</keyword>
<dbReference type="InterPro" id="IPR050902">
    <property type="entry name" value="ABC_Transporter_SBP"/>
</dbReference>